<feature type="domain" description="Sas10 C-terminal" evidence="7">
    <location>
        <begin position="533"/>
        <end position="607"/>
    </location>
</feature>
<dbReference type="Proteomes" id="UP000054302">
    <property type="component" value="Unassembled WGS sequence"/>
</dbReference>
<keyword evidence="9" id="KW-1185">Reference proteome</keyword>
<accession>A0A0D2A005</accession>
<dbReference type="Pfam" id="PF04000">
    <property type="entry name" value="Sas10_Utp3"/>
    <property type="match status" value="1"/>
</dbReference>
<proteinExistence type="inferred from homology"/>
<comment type="similarity">
    <text evidence="2">Belongs to the SAS10 family.</text>
</comment>
<evidence type="ECO:0000256" key="3">
    <source>
        <dbReference type="ARBA" id="ARBA00022553"/>
    </source>
</evidence>
<feature type="region of interest" description="Disordered" evidence="6">
    <location>
        <begin position="550"/>
        <end position="582"/>
    </location>
</feature>
<feature type="compositionally biased region" description="Basic and acidic residues" evidence="6">
    <location>
        <begin position="53"/>
        <end position="62"/>
    </location>
</feature>
<keyword evidence="4" id="KW-0539">Nucleus</keyword>
<dbReference type="AlphaFoldDB" id="A0A0D2A005"/>
<dbReference type="PANTHER" id="PTHR13237">
    <property type="entry name" value="SOMETHING ABOUT SILENCING PROTEIN 10-RELATED"/>
    <property type="match status" value="1"/>
</dbReference>
<feature type="compositionally biased region" description="Polar residues" evidence="6">
    <location>
        <begin position="371"/>
        <end position="382"/>
    </location>
</feature>
<dbReference type="Pfam" id="PF09368">
    <property type="entry name" value="Sas10"/>
    <property type="match status" value="1"/>
</dbReference>
<feature type="region of interest" description="Disordered" evidence="6">
    <location>
        <begin position="299"/>
        <end position="491"/>
    </location>
</feature>
<dbReference type="OrthoDB" id="1924577at2759"/>
<sequence length="607" mass="68437">MARKRKGDKTSGAPRPTSDPDPLDHFDDSEDEFYAGRDQILLAEEPAAKRQRLLQEQEHDLQPSDEEVYDSSQGAGSDQDLALDDEENEEEEEQEERLWGSSKADYYNADAIETEIDALEEEAEATRLQQKQLKGMTDADFGFDQAKWIDDKEPPQPQQRPRTVEKLPEFKIPTDATPEEQSRILTTRYPEFNPLTTDFRELQQKYSQLKEAAGLSLEYSRDYQSEAPPVAVTQFRALSAYLAAVVMYLAILTSSKSSVALPPTELRDHPVMIDLLRCRQLWQDAEVLKPLWEPATSDLSPLLASGESKATATPQDATITRQKQQKNGSKRLKATKVLPSPSPTPPPRASDSIVVKPKRSRKTKRNELQDLVNTTLQHATTDGDSDFGDETPLTREEAEEKAKRKRSLRFYTSQIAQKANKRGAASRQAGGDDDVPHKERLRDRQDRLLREAADRGRANPQANEALGPHDEDDFDDEHMLSNNRVDDDDDDYYNTLVSNSKQKKQDKAARAAAFTEAAKQGAQVYAEEQIGDDGKRKITYAIEKNKGLAPKRNKDVRNPRVKKRKKYDEKMKKLSSMRQVYKGGEGKGGYGGELTGIKTNLVKSVKL</sequence>
<gene>
    <name evidence="8" type="ORF">PV10_03690</name>
</gene>
<feature type="coiled-coil region" evidence="5">
    <location>
        <begin position="109"/>
        <end position="136"/>
    </location>
</feature>
<dbReference type="OMA" id="KSMKPVW"/>
<evidence type="ECO:0000313" key="8">
    <source>
        <dbReference type="EMBL" id="KIV92388.1"/>
    </source>
</evidence>
<reference evidence="8 9" key="1">
    <citation type="submission" date="2015-01" db="EMBL/GenBank/DDBJ databases">
        <title>The Genome Sequence of Exophiala mesophila CBS40295.</title>
        <authorList>
            <consortium name="The Broad Institute Genomics Platform"/>
            <person name="Cuomo C."/>
            <person name="de Hoog S."/>
            <person name="Gorbushina A."/>
            <person name="Stielow B."/>
            <person name="Teixiera M."/>
            <person name="Abouelleil A."/>
            <person name="Chapman S.B."/>
            <person name="Priest M."/>
            <person name="Young S.K."/>
            <person name="Wortman J."/>
            <person name="Nusbaum C."/>
            <person name="Birren B."/>
        </authorList>
    </citation>
    <scope>NUCLEOTIDE SEQUENCE [LARGE SCALE GENOMIC DNA]</scope>
    <source>
        <strain evidence="8 9">CBS 40295</strain>
    </source>
</reference>
<evidence type="ECO:0000256" key="6">
    <source>
        <dbReference type="SAM" id="MobiDB-lite"/>
    </source>
</evidence>
<protein>
    <recommendedName>
        <fullName evidence="7">Sas10 C-terminal domain-containing protein</fullName>
    </recommendedName>
</protein>
<feature type="compositionally biased region" description="Basic and acidic residues" evidence="6">
    <location>
        <begin position="434"/>
        <end position="457"/>
    </location>
</feature>
<dbReference type="InterPro" id="IPR007146">
    <property type="entry name" value="Sas10/Utp3/C1D"/>
</dbReference>
<keyword evidence="3" id="KW-0597">Phosphoprotein</keyword>
<evidence type="ECO:0000256" key="4">
    <source>
        <dbReference type="ARBA" id="ARBA00023242"/>
    </source>
</evidence>
<comment type="subcellular location">
    <subcellularLocation>
        <location evidence="1">Nucleus</location>
    </subcellularLocation>
</comment>
<dbReference type="EMBL" id="KN847522">
    <property type="protein sequence ID" value="KIV92388.1"/>
    <property type="molecule type" value="Genomic_DNA"/>
</dbReference>
<feature type="region of interest" description="Disordered" evidence="6">
    <location>
        <begin position="1"/>
        <end position="32"/>
    </location>
</feature>
<dbReference type="GO" id="GO:0032040">
    <property type="term" value="C:small-subunit processome"/>
    <property type="evidence" value="ECO:0007669"/>
    <property type="project" value="TreeGrafter"/>
</dbReference>
<dbReference type="GeneID" id="27321535"/>
<evidence type="ECO:0000259" key="7">
    <source>
        <dbReference type="Pfam" id="PF09368"/>
    </source>
</evidence>
<evidence type="ECO:0000313" key="9">
    <source>
        <dbReference type="Proteomes" id="UP000054302"/>
    </source>
</evidence>
<dbReference type="RefSeq" id="XP_016223962.1">
    <property type="nucleotide sequence ID" value="XM_016368174.1"/>
</dbReference>
<dbReference type="InterPro" id="IPR018972">
    <property type="entry name" value="Sas10_C_dom"/>
</dbReference>
<feature type="compositionally biased region" description="Polar residues" evidence="6">
    <location>
        <begin position="308"/>
        <end position="327"/>
    </location>
</feature>
<dbReference type="STRING" id="212818.A0A0D2A005"/>
<dbReference type="VEuPathDB" id="FungiDB:PV10_03690"/>
<feature type="region of interest" description="Disordered" evidence="6">
    <location>
        <begin position="45"/>
        <end position="102"/>
    </location>
</feature>
<feature type="compositionally biased region" description="Basic and acidic residues" evidence="6">
    <location>
        <begin position="392"/>
        <end position="402"/>
    </location>
</feature>
<keyword evidence="5" id="KW-0175">Coiled coil</keyword>
<dbReference type="PANTHER" id="PTHR13237:SF8">
    <property type="entry name" value="SOMETHING ABOUT SILENCING PROTEIN 10"/>
    <property type="match status" value="1"/>
</dbReference>
<evidence type="ECO:0000256" key="5">
    <source>
        <dbReference type="SAM" id="Coils"/>
    </source>
</evidence>
<dbReference type="GO" id="GO:0000462">
    <property type="term" value="P:maturation of SSU-rRNA from tricistronic rRNA transcript (SSU-rRNA, 5.8S rRNA, LSU-rRNA)"/>
    <property type="evidence" value="ECO:0007669"/>
    <property type="project" value="TreeGrafter"/>
</dbReference>
<name>A0A0D2A005_EXOME</name>
<evidence type="ECO:0000256" key="1">
    <source>
        <dbReference type="ARBA" id="ARBA00004123"/>
    </source>
</evidence>
<evidence type="ECO:0000256" key="2">
    <source>
        <dbReference type="ARBA" id="ARBA00010979"/>
    </source>
</evidence>
<feature type="compositionally biased region" description="Acidic residues" evidence="6">
    <location>
        <begin position="81"/>
        <end position="95"/>
    </location>
</feature>
<dbReference type="HOGENOM" id="CLU_019106_1_0_1"/>
<organism evidence="8 9">
    <name type="scientific">Exophiala mesophila</name>
    <name type="common">Black yeast-like fungus</name>
    <dbReference type="NCBI Taxonomy" id="212818"/>
    <lineage>
        <taxon>Eukaryota</taxon>
        <taxon>Fungi</taxon>
        <taxon>Dikarya</taxon>
        <taxon>Ascomycota</taxon>
        <taxon>Pezizomycotina</taxon>
        <taxon>Eurotiomycetes</taxon>
        <taxon>Chaetothyriomycetidae</taxon>
        <taxon>Chaetothyriales</taxon>
        <taxon>Herpotrichiellaceae</taxon>
        <taxon>Exophiala</taxon>
    </lineage>
</organism>